<protein>
    <submittedName>
        <fullName evidence="2">Putative Copia protein (Gag-int-pol protein)</fullName>
    </submittedName>
</protein>
<accession>A0A164J190</accession>
<sequence>SERKPIKNKWVYKVKYSTDGKIERFKARLVAKGFSQKEGIDYSETYAPVVRHESLRMVISIAAAKNLEILQLDVKTAFLHGDLKEELYMEQPEGFEDTSRPSDVCRLLKSIYGLKQASRSWNEKFDQFLKTFRFIKSSADPCVYFQCQGESEMILALWVDDGLLCGTHQALLNEVVSQLNKNFEITSGEVDCFVGIAIKQNRIQHTIQLSQPHYIKIILKRFKMEDCDSKVVPADPYTILSSEGNDGET</sequence>
<feature type="domain" description="Reverse transcriptase Ty1/copia-type" evidence="1">
    <location>
        <begin position="2"/>
        <end position="234"/>
    </location>
</feature>
<gene>
    <name evidence="2" type="ORF">APZ42_001368</name>
</gene>
<organism evidence="2 3">
    <name type="scientific">Daphnia magna</name>
    <dbReference type="NCBI Taxonomy" id="35525"/>
    <lineage>
        <taxon>Eukaryota</taxon>
        <taxon>Metazoa</taxon>
        <taxon>Ecdysozoa</taxon>
        <taxon>Arthropoda</taxon>
        <taxon>Crustacea</taxon>
        <taxon>Branchiopoda</taxon>
        <taxon>Diplostraca</taxon>
        <taxon>Cladocera</taxon>
        <taxon>Anomopoda</taxon>
        <taxon>Daphniidae</taxon>
        <taxon>Daphnia</taxon>
    </lineage>
</organism>
<dbReference type="InterPro" id="IPR013103">
    <property type="entry name" value="RVT_2"/>
</dbReference>
<evidence type="ECO:0000259" key="1">
    <source>
        <dbReference type="Pfam" id="PF07727"/>
    </source>
</evidence>
<reference evidence="2 3" key="1">
    <citation type="submission" date="2016-03" db="EMBL/GenBank/DDBJ databases">
        <title>EvidentialGene: Evidence-directed Construction of Genes on Genomes.</title>
        <authorList>
            <person name="Gilbert D.G."/>
            <person name="Choi J.-H."/>
            <person name="Mockaitis K."/>
            <person name="Colbourne J."/>
            <person name="Pfrender M."/>
        </authorList>
    </citation>
    <scope>NUCLEOTIDE SEQUENCE [LARGE SCALE GENOMIC DNA]</scope>
    <source>
        <strain evidence="2 3">Xinb3</strain>
        <tissue evidence="2">Complete organism</tissue>
    </source>
</reference>
<evidence type="ECO:0000313" key="2">
    <source>
        <dbReference type="EMBL" id="KZS01848.1"/>
    </source>
</evidence>
<dbReference type="EMBL" id="LRGB01006012">
    <property type="protein sequence ID" value="KZS01848.1"/>
    <property type="molecule type" value="Genomic_DNA"/>
</dbReference>
<dbReference type="SUPFAM" id="SSF56672">
    <property type="entry name" value="DNA/RNA polymerases"/>
    <property type="match status" value="1"/>
</dbReference>
<dbReference type="Pfam" id="PF07727">
    <property type="entry name" value="RVT_2"/>
    <property type="match status" value="1"/>
</dbReference>
<name>A0A164J190_9CRUS</name>
<dbReference type="Proteomes" id="UP000076858">
    <property type="component" value="Unassembled WGS sequence"/>
</dbReference>
<dbReference type="GO" id="GO:0071897">
    <property type="term" value="P:DNA biosynthetic process"/>
    <property type="evidence" value="ECO:0007669"/>
    <property type="project" value="UniProtKB-ARBA"/>
</dbReference>
<dbReference type="OrthoDB" id="8188638at2759"/>
<comment type="caution">
    <text evidence="2">The sequence shown here is derived from an EMBL/GenBank/DDBJ whole genome shotgun (WGS) entry which is preliminary data.</text>
</comment>
<keyword evidence="3" id="KW-1185">Reference proteome</keyword>
<dbReference type="STRING" id="35525.A0A164J190"/>
<evidence type="ECO:0000313" key="3">
    <source>
        <dbReference type="Proteomes" id="UP000076858"/>
    </source>
</evidence>
<dbReference type="AlphaFoldDB" id="A0A164J190"/>
<proteinExistence type="predicted"/>
<feature type="non-terminal residue" evidence="2">
    <location>
        <position position="249"/>
    </location>
</feature>
<feature type="non-terminal residue" evidence="2">
    <location>
        <position position="1"/>
    </location>
</feature>
<dbReference type="InterPro" id="IPR043502">
    <property type="entry name" value="DNA/RNA_pol_sf"/>
</dbReference>